<feature type="active site" evidence="11">
    <location>
        <position position="278"/>
    </location>
</feature>
<dbReference type="GO" id="GO:0033786">
    <property type="term" value="F:heptose-1-phosphate adenylyltransferase activity"/>
    <property type="evidence" value="ECO:0007669"/>
    <property type="project" value="UniProtKB-UniRule"/>
</dbReference>
<dbReference type="STRING" id="69960.SAMN05421720_104103"/>
<dbReference type="EC" id="2.7.1.167" evidence="11"/>
<evidence type="ECO:0000256" key="5">
    <source>
        <dbReference type="ARBA" id="ARBA00022741"/>
    </source>
</evidence>
<evidence type="ECO:0000256" key="1">
    <source>
        <dbReference type="ARBA" id="ARBA00002319"/>
    </source>
</evidence>
<dbReference type="InterPro" id="IPR029056">
    <property type="entry name" value="Ribokinase-like"/>
</dbReference>
<keyword evidence="4 11" id="KW-0548">Nucleotidyltransferase</keyword>
<comment type="catalytic activity">
    <reaction evidence="10 11">
        <text>D-glycero-beta-D-manno-heptose 1-phosphate + ATP + H(+) = ADP-D-glycero-beta-D-manno-heptose + diphosphate</text>
        <dbReference type="Rhea" id="RHEA:27465"/>
        <dbReference type="ChEBI" id="CHEBI:15378"/>
        <dbReference type="ChEBI" id="CHEBI:30616"/>
        <dbReference type="ChEBI" id="CHEBI:33019"/>
        <dbReference type="ChEBI" id="CHEBI:59967"/>
        <dbReference type="ChEBI" id="CHEBI:61593"/>
        <dbReference type="EC" id="2.7.7.70"/>
    </reaction>
</comment>
<feature type="region of interest" description="Cytidylyltransferase" evidence="11">
    <location>
        <begin position="360"/>
        <end position="492"/>
    </location>
</feature>
<keyword evidence="3 11" id="KW-0808">Transferase</keyword>
<evidence type="ECO:0000256" key="8">
    <source>
        <dbReference type="ARBA" id="ARBA00023268"/>
    </source>
</evidence>
<gene>
    <name evidence="11" type="primary">hldE</name>
    <name evidence="14" type="ORF">SAMN05421720_104103</name>
</gene>
<reference evidence="14 15" key="1">
    <citation type="submission" date="2016-10" db="EMBL/GenBank/DDBJ databases">
        <authorList>
            <person name="de Groot N.N."/>
        </authorList>
    </citation>
    <scope>NUCLEOTIDE SEQUENCE [LARGE SCALE GENOMIC DNA]</scope>
    <source>
        <strain evidence="14 15">ATCC 700224</strain>
    </source>
</reference>
<evidence type="ECO:0000313" key="14">
    <source>
        <dbReference type="EMBL" id="SDE18679.1"/>
    </source>
</evidence>
<dbReference type="Gene3D" id="3.40.1190.20">
    <property type="match status" value="1"/>
</dbReference>
<dbReference type="Gene3D" id="3.40.50.620">
    <property type="entry name" value="HUPs"/>
    <property type="match status" value="1"/>
</dbReference>
<dbReference type="EC" id="2.7.7.70" evidence="11"/>
<feature type="binding site" evidence="11">
    <location>
        <begin position="207"/>
        <end position="210"/>
    </location>
    <ligand>
        <name>ATP</name>
        <dbReference type="ChEBI" id="CHEBI:30616"/>
    </ligand>
</feature>
<feature type="domain" description="Carbohydrate kinase PfkB" evidence="12">
    <location>
        <begin position="18"/>
        <end position="316"/>
    </location>
</feature>
<dbReference type="GO" id="GO:0005829">
    <property type="term" value="C:cytosol"/>
    <property type="evidence" value="ECO:0007669"/>
    <property type="project" value="TreeGrafter"/>
</dbReference>
<evidence type="ECO:0000256" key="7">
    <source>
        <dbReference type="ARBA" id="ARBA00022840"/>
    </source>
</evidence>
<evidence type="ECO:0000256" key="2">
    <source>
        <dbReference type="ARBA" id="ARBA00003753"/>
    </source>
</evidence>
<dbReference type="SUPFAM" id="SSF52374">
    <property type="entry name" value="Nucleotidylyl transferase"/>
    <property type="match status" value="1"/>
</dbReference>
<dbReference type="GO" id="GO:0097171">
    <property type="term" value="P:ADP-L-glycero-beta-D-manno-heptose biosynthetic process"/>
    <property type="evidence" value="ECO:0007669"/>
    <property type="project" value="UniProtKB-UniPathway"/>
</dbReference>
<evidence type="ECO:0000313" key="15">
    <source>
        <dbReference type="Proteomes" id="UP000199412"/>
    </source>
</evidence>
<evidence type="ECO:0000256" key="11">
    <source>
        <dbReference type="HAMAP-Rule" id="MF_01603"/>
    </source>
</evidence>
<evidence type="ECO:0000259" key="13">
    <source>
        <dbReference type="Pfam" id="PF01467"/>
    </source>
</evidence>
<dbReference type="InterPro" id="IPR011611">
    <property type="entry name" value="PfkB_dom"/>
</dbReference>
<dbReference type="UniPathway" id="UPA00356">
    <property type="reaction ID" value="UER00437"/>
</dbReference>
<dbReference type="PANTHER" id="PTHR46969">
    <property type="entry name" value="BIFUNCTIONAL PROTEIN HLDE"/>
    <property type="match status" value="1"/>
</dbReference>
<proteinExistence type="inferred from homology"/>
<dbReference type="InterPro" id="IPR023030">
    <property type="entry name" value="Bifunc_HldE"/>
</dbReference>
<comment type="function">
    <text evidence="1 11">Catalyzes the phosphorylation of D-glycero-D-manno-heptose 7-phosphate at the C-1 position to selectively form D-glycero-beta-D-manno-heptose-1,7-bisphosphate.</text>
</comment>
<evidence type="ECO:0000256" key="9">
    <source>
        <dbReference type="ARBA" id="ARBA00023277"/>
    </source>
</evidence>
<comment type="subunit">
    <text evidence="11">Homodimer.</text>
</comment>
<evidence type="ECO:0000256" key="10">
    <source>
        <dbReference type="ARBA" id="ARBA00047428"/>
    </source>
</evidence>
<protein>
    <recommendedName>
        <fullName evidence="11">Bifunctional protein HldE</fullName>
    </recommendedName>
    <domain>
        <recommendedName>
            <fullName evidence="11">D-beta-D-heptose 7-phosphate kinase</fullName>
            <ecNumber evidence="11">2.7.1.167</ecNumber>
        </recommendedName>
        <alternativeName>
            <fullName evidence="11">D-beta-D-heptose 7-phosphotransferase</fullName>
        </alternativeName>
        <alternativeName>
            <fullName evidence="11">D-glycero-beta-D-manno-heptose-7-phosphate kinase</fullName>
        </alternativeName>
    </domain>
    <domain>
        <recommendedName>
            <fullName evidence="11">D-beta-D-heptose 1-phosphate adenylyltransferase</fullName>
            <ecNumber evidence="11">2.7.7.70</ecNumber>
        </recommendedName>
        <alternativeName>
            <fullName evidence="11">D-glycero-beta-D-manno-heptose 1-phosphate adenylyltransferase</fullName>
        </alternativeName>
    </domain>
</protein>
<dbReference type="NCBIfam" id="TIGR02198">
    <property type="entry name" value="rfaE_dom_I"/>
    <property type="match status" value="1"/>
</dbReference>
<comment type="function">
    <text evidence="2 11">Catalyzes the ADP transfer from ATP to D-glycero-beta-D-manno-heptose 1-phosphate, yielding ADP-D-glycero-beta-D-manno-heptose.</text>
</comment>
<keyword evidence="15" id="KW-1185">Reference proteome</keyword>
<dbReference type="PANTHER" id="PTHR46969:SF1">
    <property type="entry name" value="BIFUNCTIONAL PROTEIN HLDE"/>
    <property type="match status" value="1"/>
</dbReference>
<dbReference type="Proteomes" id="UP000199412">
    <property type="component" value="Unassembled WGS sequence"/>
</dbReference>
<dbReference type="NCBIfam" id="TIGR02199">
    <property type="entry name" value="rfaE_dom_II"/>
    <property type="match status" value="1"/>
</dbReference>
<keyword evidence="6 11" id="KW-0418">Kinase</keyword>
<dbReference type="RefSeq" id="WP_092784349.1">
    <property type="nucleotide sequence ID" value="NZ_FNAP01000004.1"/>
</dbReference>
<name>A0A1G7AV09_9PROT</name>
<comment type="similarity">
    <text evidence="11">In the N-terminal section; belongs to the carbohydrate kinase PfkB family.</text>
</comment>
<feature type="region of interest" description="Ribokinase" evidence="11">
    <location>
        <begin position="1"/>
        <end position="332"/>
    </location>
</feature>
<accession>A0A1G7AV09</accession>
<dbReference type="SUPFAM" id="SSF53613">
    <property type="entry name" value="Ribokinase-like"/>
    <property type="match status" value="1"/>
</dbReference>
<dbReference type="InterPro" id="IPR011913">
    <property type="entry name" value="RfaE_dom_I"/>
</dbReference>
<evidence type="ECO:0000256" key="6">
    <source>
        <dbReference type="ARBA" id="ARBA00022777"/>
    </source>
</evidence>
<dbReference type="EMBL" id="FNAP01000004">
    <property type="protein sequence ID" value="SDE18679.1"/>
    <property type="molecule type" value="Genomic_DNA"/>
</dbReference>
<keyword evidence="5 11" id="KW-0547">Nucleotide-binding</keyword>
<evidence type="ECO:0000259" key="12">
    <source>
        <dbReference type="Pfam" id="PF00294"/>
    </source>
</evidence>
<comment type="similarity">
    <text evidence="11">In the C-terminal section; belongs to the cytidylyltransferase family.</text>
</comment>
<sequence>MTADPVPLADWIDRLPQARVMCVGDVMLDRFVEGDVDRVSPEAPIPVLRIRGQSAMLGGAGNVARNLVGLGARVVFLSARGDDEAGAELTRLLGDLPGVEADVAVEPGRPTTVKTRFLAGGQQLLRADAETTGAIGPACAERLLAAARAHLGTCGAMVLSDYGKGILTAPLTRALIEMAVAAGVPVIVDPKGADYGRYGGATVVTPNRKELSQASGGQATDTDAAIEAAARALLTECGLGAVLATRSQDGMTLVPADGAAQHLPTEARDVFDVSGAGDTVVATLAAAMAAGAPMPVGARLANAAAGVVVGKVGTAAVRADDLVAALRHQDIARAEDKVTGLDTLVETVERWRRQGLRVGFTNGCFDLLHPGHVSLLAQARAACDRLVVGLNADASVRRLKGPTRPVQTEAARATVLASLADVDRVVVFTEDTPLRLINALKPDILVKGADYTIDTVVGADIVQGYGGRVVLARLEDGHSTTATLARVNGPAA</sequence>
<comment type="pathway">
    <text evidence="11">Nucleotide-sugar biosynthesis; ADP-L-glycero-beta-D-manno-heptose biosynthesis; ADP-L-glycero-beta-D-manno-heptose from D-glycero-beta-D-manno-heptose 7-phosphate: step 1/4.</text>
</comment>
<dbReference type="HAMAP" id="MF_01603">
    <property type="entry name" value="HldE"/>
    <property type="match status" value="1"/>
</dbReference>
<dbReference type="InterPro" id="IPR014729">
    <property type="entry name" value="Rossmann-like_a/b/a_fold"/>
</dbReference>
<evidence type="ECO:0000256" key="3">
    <source>
        <dbReference type="ARBA" id="ARBA00022679"/>
    </source>
</evidence>
<dbReference type="InterPro" id="IPR004821">
    <property type="entry name" value="Cyt_trans-like"/>
</dbReference>
<dbReference type="CDD" id="cd01172">
    <property type="entry name" value="RfaE_like"/>
    <property type="match status" value="1"/>
</dbReference>
<dbReference type="Pfam" id="PF00294">
    <property type="entry name" value="PfkB"/>
    <property type="match status" value="1"/>
</dbReference>
<keyword evidence="9 11" id="KW-0119">Carbohydrate metabolism</keyword>
<feature type="domain" description="Cytidyltransferase-like" evidence="13">
    <location>
        <begin position="360"/>
        <end position="461"/>
    </location>
</feature>
<keyword evidence="8 11" id="KW-0511">Multifunctional enzyme</keyword>
<dbReference type="GO" id="GO:0033785">
    <property type="term" value="F:heptose 7-phosphate kinase activity"/>
    <property type="evidence" value="ECO:0007669"/>
    <property type="project" value="UniProtKB-UniRule"/>
</dbReference>
<dbReference type="GO" id="GO:0005524">
    <property type="term" value="F:ATP binding"/>
    <property type="evidence" value="ECO:0007669"/>
    <property type="project" value="UniProtKB-UniRule"/>
</dbReference>
<dbReference type="Pfam" id="PF01467">
    <property type="entry name" value="CTP_transf_like"/>
    <property type="match status" value="1"/>
</dbReference>
<dbReference type="GO" id="GO:0016773">
    <property type="term" value="F:phosphotransferase activity, alcohol group as acceptor"/>
    <property type="evidence" value="ECO:0007669"/>
    <property type="project" value="InterPro"/>
</dbReference>
<organism evidence="14 15">
    <name type="scientific">Rhodospira trueperi</name>
    <dbReference type="NCBI Taxonomy" id="69960"/>
    <lineage>
        <taxon>Bacteria</taxon>
        <taxon>Pseudomonadati</taxon>
        <taxon>Pseudomonadota</taxon>
        <taxon>Alphaproteobacteria</taxon>
        <taxon>Rhodospirillales</taxon>
        <taxon>Rhodospirillaceae</taxon>
        <taxon>Rhodospira</taxon>
    </lineage>
</organism>
<comment type="catalytic activity">
    <reaction evidence="11">
        <text>D-glycero-beta-D-manno-heptose 7-phosphate + ATP = D-glycero-beta-D-manno-heptose 1,7-bisphosphate + ADP + H(+)</text>
        <dbReference type="Rhea" id="RHEA:27473"/>
        <dbReference type="ChEBI" id="CHEBI:15378"/>
        <dbReference type="ChEBI" id="CHEBI:30616"/>
        <dbReference type="ChEBI" id="CHEBI:60204"/>
        <dbReference type="ChEBI" id="CHEBI:60208"/>
        <dbReference type="ChEBI" id="CHEBI:456216"/>
        <dbReference type="EC" id="2.7.1.167"/>
    </reaction>
</comment>
<dbReference type="OrthoDB" id="9802794at2"/>
<evidence type="ECO:0000256" key="4">
    <source>
        <dbReference type="ARBA" id="ARBA00022695"/>
    </source>
</evidence>
<dbReference type="InterPro" id="IPR011914">
    <property type="entry name" value="RfaE_dom_II"/>
</dbReference>
<comment type="pathway">
    <text evidence="11">Nucleotide-sugar biosynthesis; ADP-L-glycero-beta-D-manno-heptose biosynthesis; ADP-L-glycero-beta-D-manno-heptose from D-glycero-beta-D-manno-heptose 7-phosphate: step 3/4.</text>
</comment>
<dbReference type="NCBIfam" id="TIGR00125">
    <property type="entry name" value="cyt_tran_rel"/>
    <property type="match status" value="1"/>
</dbReference>
<dbReference type="AlphaFoldDB" id="A0A1G7AV09"/>
<keyword evidence="7 11" id="KW-0067">ATP-binding</keyword>